<dbReference type="EMBL" id="JAUHPV010000006">
    <property type="protein sequence ID" value="MDN4473590.1"/>
    <property type="molecule type" value="Genomic_DNA"/>
</dbReference>
<dbReference type="RefSeq" id="WP_301129259.1">
    <property type="nucleotide sequence ID" value="NZ_JAUHPV010000006.1"/>
</dbReference>
<gene>
    <name evidence="21" type="ORF">QQX04_11360</name>
</gene>
<dbReference type="PROSITE" id="PS01315">
    <property type="entry name" value="CDS"/>
    <property type="match status" value="1"/>
</dbReference>
<evidence type="ECO:0000313" key="22">
    <source>
        <dbReference type="Proteomes" id="UP001172738"/>
    </source>
</evidence>
<accession>A0ABT8G367</accession>
<feature type="region of interest" description="Disordered" evidence="19">
    <location>
        <begin position="1"/>
        <end position="32"/>
    </location>
</feature>
<evidence type="ECO:0000256" key="14">
    <source>
        <dbReference type="ARBA" id="ARBA00023098"/>
    </source>
</evidence>
<evidence type="ECO:0000256" key="4">
    <source>
        <dbReference type="ARBA" id="ARBA00005189"/>
    </source>
</evidence>
<evidence type="ECO:0000256" key="13">
    <source>
        <dbReference type="ARBA" id="ARBA00022989"/>
    </source>
</evidence>
<feature type="transmembrane region" description="Helical" evidence="20">
    <location>
        <begin position="212"/>
        <end position="233"/>
    </location>
</feature>
<evidence type="ECO:0000256" key="11">
    <source>
        <dbReference type="ARBA" id="ARBA00022692"/>
    </source>
</evidence>
<feature type="transmembrane region" description="Helical" evidence="20">
    <location>
        <begin position="108"/>
        <end position="127"/>
    </location>
</feature>
<evidence type="ECO:0000256" key="17">
    <source>
        <dbReference type="ARBA" id="ARBA00023264"/>
    </source>
</evidence>
<feature type="transmembrane region" description="Helical" evidence="20">
    <location>
        <begin position="187"/>
        <end position="206"/>
    </location>
</feature>
<feature type="transmembrane region" description="Helical" evidence="20">
    <location>
        <begin position="134"/>
        <end position="152"/>
    </location>
</feature>
<evidence type="ECO:0000256" key="10">
    <source>
        <dbReference type="ARBA" id="ARBA00022679"/>
    </source>
</evidence>
<comment type="pathway">
    <text evidence="3 18">Phospholipid metabolism; CDP-diacylglycerol biosynthesis; CDP-diacylglycerol from sn-glycerol 3-phosphate: step 3/3.</text>
</comment>
<evidence type="ECO:0000256" key="19">
    <source>
        <dbReference type="SAM" id="MobiDB-lite"/>
    </source>
</evidence>
<comment type="subcellular location">
    <subcellularLocation>
        <location evidence="2">Cell membrane</location>
        <topology evidence="2">Multi-pass membrane protein</topology>
    </subcellularLocation>
</comment>
<protein>
    <recommendedName>
        <fullName evidence="7 18">Phosphatidate cytidylyltransferase</fullName>
        <ecNumber evidence="6 18">2.7.7.41</ecNumber>
    </recommendedName>
</protein>
<sequence length="349" mass="36926">MRWGRRQAQPDTSIEPAAAMQSSGTPPWPPLTVDVAEHSALVTDDASDGLGDDLEESDASAADEADDSELTPQAPRRKGGRNMTVATIVGLLLLIAALAAAWWDPRAFALLVYGFLIAAVIEWRRVLHRVGSRVPLVPLLLATLGMGSATWFGRAEGLTVAVLVGLAGIVAWRAVDERIENTLADSLQSMFTLLWIPFLGSFILLIEQADDGWQRIVVFVVAVVGNDTGGLFSGMLWGRHKMAPRISPNKTWEGFAGGIVLGTVAATVASYLLLDGRWWLGVLVGLACTGAAVLGDLAESALKRDVDVKDMSSAIPGHGGVLDRLDSLLLAAPAAYVVFAAILGTLGGR</sequence>
<reference evidence="21" key="1">
    <citation type="submission" date="2023-06" db="EMBL/GenBank/DDBJ databases">
        <title>SYSU T00b26.</title>
        <authorList>
            <person name="Gao L."/>
            <person name="Fang B.-Z."/>
            <person name="Li W.-J."/>
        </authorList>
    </citation>
    <scope>NUCLEOTIDE SEQUENCE</scope>
    <source>
        <strain evidence="21">SYSU T00b26</strain>
    </source>
</reference>
<feature type="transmembrane region" description="Helical" evidence="20">
    <location>
        <begin position="328"/>
        <end position="347"/>
    </location>
</feature>
<name>A0ABT8G367_9MICO</name>
<evidence type="ECO:0000256" key="5">
    <source>
        <dbReference type="ARBA" id="ARBA00010185"/>
    </source>
</evidence>
<keyword evidence="9" id="KW-0444">Lipid biosynthesis</keyword>
<evidence type="ECO:0000256" key="12">
    <source>
        <dbReference type="ARBA" id="ARBA00022695"/>
    </source>
</evidence>
<evidence type="ECO:0000256" key="6">
    <source>
        <dbReference type="ARBA" id="ARBA00012487"/>
    </source>
</evidence>
<keyword evidence="16" id="KW-0594">Phospholipid biosynthesis</keyword>
<keyword evidence="11 18" id="KW-0812">Transmembrane</keyword>
<evidence type="ECO:0000256" key="8">
    <source>
        <dbReference type="ARBA" id="ARBA00022475"/>
    </source>
</evidence>
<evidence type="ECO:0000256" key="15">
    <source>
        <dbReference type="ARBA" id="ARBA00023136"/>
    </source>
</evidence>
<evidence type="ECO:0000313" key="21">
    <source>
        <dbReference type="EMBL" id="MDN4473590.1"/>
    </source>
</evidence>
<dbReference type="InterPro" id="IPR000374">
    <property type="entry name" value="PC_trans"/>
</dbReference>
<evidence type="ECO:0000256" key="7">
    <source>
        <dbReference type="ARBA" id="ARBA00019373"/>
    </source>
</evidence>
<keyword evidence="14" id="KW-0443">Lipid metabolism</keyword>
<dbReference type="PANTHER" id="PTHR46382">
    <property type="entry name" value="PHOSPHATIDATE CYTIDYLYLTRANSFERASE"/>
    <property type="match status" value="1"/>
</dbReference>
<proteinExistence type="inferred from homology"/>
<feature type="transmembrane region" description="Helical" evidence="20">
    <location>
        <begin position="254"/>
        <end position="272"/>
    </location>
</feature>
<evidence type="ECO:0000256" key="1">
    <source>
        <dbReference type="ARBA" id="ARBA00001698"/>
    </source>
</evidence>
<keyword evidence="15 20" id="KW-0472">Membrane</keyword>
<feature type="region of interest" description="Disordered" evidence="19">
    <location>
        <begin position="44"/>
        <end position="78"/>
    </location>
</feature>
<comment type="caution">
    <text evidence="21">The sequence shown here is derived from an EMBL/GenBank/DDBJ whole genome shotgun (WGS) entry which is preliminary data.</text>
</comment>
<evidence type="ECO:0000256" key="20">
    <source>
        <dbReference type="SAM" id="Phobius"/>
    </source>
</evidence>
<keyword evidence="12 18" id="KW-0548">Nucleotidyltransferase</keyword>
<feature type="transmembrane region" description="Helical" evidence="20">
    <location>
        <begin position="83"/>
        <end position="102"/>
    </location>
</feature>
<keyword evidence="10 18" id="KW-0808">Transferase</keyword>
<feature type="transmembrane region" description="Helical" evidence="20">
    <location>
        <begin position="158"/>
        <end position="175"/>
    </location>
</feature>
<dbReference type="EC" id="2.7.7.41" evidence="6 18"/>
<evidence type="ECO:0000256" key="16">
    <source>
        <dbReference type="ARBA" id="ARBA00023209"/>
    </source>
</evidence>
<dbReference type="GO" id="GO:0004605">
    <property type="term" value="F:phosphatidate cytidylyltransferase activity"/>
    <property type="evidence" value="ECO:0007669"/>
    <property type="project" value="UniProtKB-EC"/>
</dbReference>
<comment type="pathway">
    <text evidence="4">Lipid metabolism.</text>
</comment>
<dbReference type="Pfam" id="PF01148">
    <property type="entry name" value="CTP_transf_1"/>
    <property type="match status" value="1"/>
</dbReference>
<comment type="similarity">
    <text evidence="5 18">Belongs to the CDS family.</text>
</comment>
<comment type="catalytic activity">
    <reaction evidence="1 18">
        <text>a 1,2-diacyl-sn-glycero-3-phosphate + CTP + H(+) = a CDP-1,2-diacyl-sn-glycerol + diphosphate</text>
        <dbReference type="Rhea" id="RHEA:16229"/>
        <dbReference type="ChEBI" id="CHEBI:15378"/>
        <dbReference type="ChEBI" id="CHEBI:33019"/>
        <dbReference type="ChEBI" id="CHEBI:37563"/>
        <dbReference type="ChEBI" id="CHEBI:58332"/>
        <dbReference type="ChEBI" id="CHEBI:58608"/>
        <dbReference type="EC" id="2.7.7.41"/>
    </reaction>
</comment>
<evidence type="ECO:0000256" key="9">
    <source>
        <dbReference type="ARBA" id="ARBA00022516"/>
    </source>
</evidence>
<evidence type="ECO:0000256" key="2">
    <source>
        <dbReference type="ARBA" id="ARBA00004651"/>
    </source>
</evidence>
<dbReference type="Proteomes" id="UP001172738">
    <property type="component" value="Unassembled WGS sequence"/>
</dbReference>
<dbReference type="PANTHER" id="PTHR46382:SF1">
    <property type="entry name" value="PHOSPHATIDATE CYTIDYLYLTRANSFERASE"/>
    <property type="match status" value="1"/>
</dbReference>
<keyword evidence="22" id="KW-1185">Reference proteome</keyword>
<keyword evidence="8" id="KW-1003">Cell membrane</keyword>
<evidence type="ECO:0000256" key="3">
    <source>
        <dbReference type="ARBA" id="ARBA00005119"/>
    </source>
</evidence>
<keyword evidence="13 20" id="KW-1133">Transmembrane helix</keyword>
<organism evidence="21 22">
    <name type="scientific">Demequina zhanjiangensis</name>
    <dbReference type="NCBI Taxonomy" id="3051659"/>
    <lineage>
        <taxon>Bacteria</taxon>
        <taxon>Bacillati</taxon>
        <taxon>Actinomycetota</taxon>
        <taxon>Actinomycetes</taxon>
        <taxon>Micrococcales</taxon>
        <taxon>Demequinaceae</taxon>
        <taxon>Demequina</taxon>
    </lineage>
</organism>
<evidence type="ECO:0000256" key="18">
    <source>
        <dbReference type="RuleBase" id="RU003938"/>
    </source>
</evidence>
<keyword evidence="17" id="KW-1208">Phospholipid metabolism</keyword>
<feature type="compositionally biased region" description="Acidic residues" evidence="19">
    <location>
        <begin position="45"/>
        <end position="69"/>
    </location>
</feature>